<dbReference type="GO" id="GO:0031683">
    <property type="term" value="F:G-protein beta/gamma-subunit complex binding"/>
    <property type="evidence" value="ECO:0007669"/>
    <property type="project" value="InterPro"/>
</dbReference>
<dbReference type="PROSITE" id="PS51882">
    <property type="entry name" value="G_ALPHA"/>
    <property type="match status" value="1"/>
</dbReference>
<proteinExistence type="predicted"/>
<dbReference type="GO" id="GO:0005737">
    <property type="term" value="C:cytoplasm"/>
    <property type="evidence" value="ECO:0007669"/>
    <property type="project" value="TreeGrafter"/>
</dbReference>
<dbReference type="GO" id="GO:0007188">
    <property type="term" value="P:adenylate cyclase-modulating G protein-coupled receptor signaling pathway"/>
    <property type="evidence" value="ECO:0007669"/>
    <property type="project" value="TreeGrafter"/>
</dbReference>
<feature type="binding site" evidence="6">
    <location>
        <begin position="174"/>
        <end position="180"/>
    </location>
    <ligand>
        <name>GTP</name>
        <dbReference type="ChEBI" id="CHEBI:37565"/>
    </ligand>
</feature>
<dbReference type="RefSeq" id="XP_009039853.1">
    <property type="nucleotide sequence ID" value="XM_009041605.1"/>
</dbReference>
<dbReference type="GO" id="GO:0003924">
    <property type="term" value="F:GTPase activity"/>
    <property type="evidence" value="ECO:0007669"/>
    <property type="project" value="InterPro"/>
</dbReference>
<accession>F0YHI3</accession>
<name>F0YHI3_AURAN</name>
<feature type="binding site" evidence="7">
    <location>
        <position position="180"/>
    </location>
    <ligand>
        <name>Mg(2+)</name>
        <dbReference type="ChEBI" id="CHEBI:18420"/>
    </ligand>
</feature>
<dbReference type="Proteomes" id="UP000002729">
    <property type="component" value="Unassembled WGS sequence"/>
</dbReference>
<evidence type="ECO:0000256" key="3">
    <source>
        <dbReference type="ARBA" id="ARBA00022842"/>
    </source>
</evidence>
<feature type="binding site" evidence="6">
    <location>
        <begin position="199"/>
        <end position="203"/>
    </location>
    <ligand>
        <name>GTP</name>
        <dbReference type="ChEBI" id="CHEBI:37565"/>
    </ligand>
</feature>
<dbReference type="OrthoDB" id="5817230at2759"/>
<gene>
    <name evidence="9" type="ORF">AURANDRAFT_38507</name>
</gene>
<keyword evidence="10" id="KW-1185">Reference proteome</keyword>
<evidence type="ECO:0000256" key="2">
    <source>
        <dbReference type="ARBA" id="ARBA00022741"/>
    </source>
</evidence>
<dbReference type="AlphaFoldDB" id="F0YHI3"/>
<feature type="binding site" evidence="7">
    <location>
        <position position="50"/>
    </location>
    <ligand>
        <name>Mg(2+)</name>
        <dbReference type="ChEBI" id="CHEBI:18420"/>
    </ligand>
</feature>
<dbReference type="OMA" id="QVIWADA"/>
<dbReference type="InParanoid" id="F0YHI3"/>
<sequence length="355" mass="40865">MGTCGSSLTPDEKQALSKSRSIEEKNANDHARDEMTIKLLLLGAGESGKSTIFKQMKLLYGKGFSDDDRRDWIPKIHMNAISAMRDLCSAVTRLGLEQKVLDQTAFAHMLDITERTELTSEISGPIKSLWSDPGILEVWDRRSEFQVIESNELYFRKIEQISARGYLPTDEDILASRVRTCGIVEETYVIENVEFVIIDVGGQRNERKKWIHCFDNVNAVIFVAALSEYDQMMFEDETQNRMLDTLLLFESICNSRWFQKTAMILFLNKRDLFAKKIMKKALTEVSEWHDYNGKSCDYDEGVNFFLQKFLEKNQQKNKDIYTHVTCATDTENVKVVFNASKDIILKFNLEASGFM</sequence>
<evidence type="ECO:0000256" key="7">
    <source>
        <dbReference type="PIRSR" id="PIRSR601019-2"/>
    </source>
</evidence>
<evidence type="ECO:0000256" key="6">
    <source>
        <dbReference type="PIRSR" id="PIRSR601019-1"/>
    </source>
</evidence>
<dbReference type="SUPFAM" id="SSF47895">
    <property type="entry name" value="Transducin (alpha subunit), insertion domain"/>
    <property type="match status" value="1"/>
</dbReference>
<keyword evidence="5" id="KW-0807">Transducer</keyword>
<dbReference type="SUPFAM" id="SSF52540">
    <property type="entry name" value="P-loop containing nucleoside triphosphate hydrolases"/>
    <property type="match status" value="1"/>
</dbReference>
<dbReference type="GO" id="GO:0005525">
    <property type="term" value="F:GTP binding"/>
    <property type="evidence" value="ECO:0007669"/>
    <property type="project" value="UniProtKB-KW"/>
</dbReference>
<feature type="binding site" evidence="6">
    <location>
        <begin position="46"/>
        <end position="51"/>
    </location>
    <ligand>
        <name>GTP</name>
        <dbReference type="ChEBI" id="CHEBI:37565"/>
    </ligand>
</feature>
<dbReference type="eggNOG" id="KOG0082">
    <property type="taxonomic scope" value="Eukaryota"/>
</dbReference>
<evidence type="ECO:0000313" key="9">
    <source>
        <dbReference type="EMBL" id="EGB05471.1"/>
    </source>
</evidence>
<reference evidence="9 10" key="1">
    <citation type="journal article" date="2011" name="Proc. Natl. Acad. Sci. U.S.A.">
        <title>Niche of harmful alga Aureococcus anophagefferens revealed through ecogenomics.</title>
        <authorList>
            <person name="Gobler C.J."/>
            <person name="Berry D.L."/>
            <person name="Dyhrman S.T."/>
            <person name="Wilhelm S.W."/>
            <person name="Salamov A."/>
            <person name="Lobanov A.V."/>
            <person name="Zhang Y."/>
            <person name="Collier J.L."/>
            <person name="Wurch L.L."/>
            <person name="Kustka A.B."/>
            <person name="Dill B.D."/>
            <person name="Shah M."/>
            <person name="VerBerkmoes N.C."/>
            <person name="Kuo A."/>
            <person name="Terry A."/>
            <person name="Pangilinan J."/>
            <person name="Lindquist E.A."/>
            <person name="Lucas S."/>
            <person name="Paulsen I.T."/>
            <person name="Hattenrath-Lehmann T.K."/>
            <person name="Talmage S.C."/>
            <person name="Walker E.A."/>
            <person name="Koch F."/>
            <person name="Burson A.M."/>
            <person name="Marcoval M.A."/>
            <person name="Tang Y.Z."/>
            <person name="Lecleir G.R."/>
            <person name="Coyne K.J."/>
            <person name="Berg G.M."/>
            <person name="Bertrand E.M."/>
            <person name="Saito M.A."/>
            <person name="Gladyshev V.N."/>
            <person name="Grigoriev I.V."/>
        </authorList>
    </citation>
    <scope>NUCLEOTIDE SEQUENCE [LARGE SCALE GENOMIC DNA]</scope>
    <source>
        <strain evidence="10">CCMP 1984</strain>
    </source>
</reference>
<evidence type="ECO:0000256" key="5">
    <source>
        <dbReference type="ARBA" id="ARBA00023224"/>
    </source>
</evidence>
<dbReference type="FunFam" id="3.40.50.300:FF:000563">
    <property type="entry name" value="Guanine nucleotide-binding protein alpha subunit"/>
    <property type="match status" value="1"/>
</dbReference>
<dbReference type="Gene3D" id="3.40.50.300">
    <property type="entry name" value="P-loop containing nucleotide triphosphate hydrolases"/>
    <property type="match status" value="1"/>
</dbReference>
<keyword evidence="4 6" id="KW-0342">GTP-binding</keyword>
<keyword evidence="2 6" id="KW-0547">Nucleotide-binding</keyword>
<dbReference type="EMBL" id="GL833141">
    <property type="protein sequence ID" value="EGB05471.1"/>
    <property type="molecule type" value="Genomic_DNA"/>
</dbReference>
<dbReference type="KEGG" id="aaf:AURANDRAFT_38507"/>
<evidence type="ECO:0000256" key="8">
    <source>
        <dbReference type="SAM" id="MobiDB-lite"/>
    </source>
</evidence>
<keyword evidence="1 7" id="KW-0479">Metal-binding</keyword>
<dbReference type="PANTHER" id="PTHR10218">
    <property type="entry name" value="GTP-BINDING PROTEIN ALPHA SUBUNIT"/>
    <property type="match status" value="1"/>
</dbReference>
<dbReference type="GO" id="GO:0046872">
    <property type="term" value="F:metal ion binding"/>
    <property type="evidence" value="ECO:0007669"/>
    <property type="project" value="UniProtKB-KW"/>
</dbReference>
<evidence type="ECO:0000313" key="10">
    <source>
        <dbReference type="Proteomes" id="UP000002729"/>
    </source>
</evidence>
<dbReference type="Pfam" id="PF00503">
    <property type="entry name" value="G-alpha"/>
    <property type="match status" value="1"/>
</dbReference>
<dbReference type="PANTHER" id="PTHR10218:SF302">
    <property type="entry name" value="GUANINE NUCLEOTIDE-BINDING PROTEIN ALPHA-5 SUBUNIT"/>
    <property type="match status" value="1"/>
</dbReference>
<dbReference type="CDD" id="cd00066">
    <property type="entry name" value="G-alpha"/>
    <property type="match status" value="1"/>
</dbReference>
<evidence type="ECO:0000256" key="1">
    <source>
        <dbReference type="ARBA" id="ARBA00022723"/>
    </source>
</evidence>
<dbReference type="SMART" id="SM00275">
    <property type="entry name" value="G_alpha"/>
    <property type="match status" value="1"/>
</dbReference>
<keyword evidence="3 7" id="KW-0460">Magnesium</keyword>
<feature type="binding site" evidence="6">
    <location>
        <begin position="268"/>
        <end position="271"/>
    </location>
    <ligand>
        <name>GTP</name>
        <dbReference type="ChEBI" id="CHEBI:37565"/>
    </ligand>
</feature>
<dbReference type="GO" id="GO:0001664">
    <property type="term" value="F:G protein-coupled receptor binding"/>
    <property type="evidence" value="ECO:0007669"/>
    <property type="project" value="TreeGrafter"/>
</dbReference>
<dbReference type="GeneID" id="20221873"/>
<dbReference type="InterPro" id="IPR011025">
    <property type="entry name" value="GproteinA_insert"/>
</dbReference>
<dbReference type="InterPro" id="IPR001019">
    <property type="entry name" value="Gprotein_alpha_su"/>
</dbReference>
<feature type="binding site" evidence="6">
    <location>
        <position position="327"/>
    </location>
    <ligand>
        <name>GTP</name>
        <dbReference type="ChEBI" id="CHEBI:37565"/>
    </ligand>
</feature>
<dbReference type="GO" id="GO:0005834">
    <property type="term" value="C:heterotrimeric G-protein complex"/>
    <property type="evidence" value="ECO:0007669"/>
    <property type="project" value="TreeGrafter"/>
</dbReference>
<organism evidence="10">
    <name type="scientific">Aureococcus anophagefferens</name>
    <name type="common">Harmful bloom alga</name>
    <dbReference type="NCBI Taxonomy" id="44056"/>
    <lineage>
        <taxon>Eukaryota</taxon>
        <taxon>Sar</taxon>
        <taxon>Stramenopiles</taxon>
        <taxon>Ochrophyta</taxon>
        <taxon>Pelagophyceae</taxon>
        <taxon>Pelagomonadales</taxon>
        <taxon>Pelagomonadaceae</taxon>
        <taxon>Aureococcus</taxon>
    </lineage>
</organism>
<feature type="compositionally biased region" description="Basic and acidic residues" evidence="8">
    <location>
        <begin position="10"/>
        <end position="28"/>
    </location>
</feature>
<dbReference type="InterPro" id="IPR027417">
    <property type="entry name" value="P-loop_NTPase"/>
</dbReference>
<dbReference type="PRINTS" id="PR00318">
    <property type="entry name" value="GPROTEINA"/>
</dbReference>
<dbReference type="Gene3D" id="1.10.400.10">
    <property type="entry name" value="GI Alpha 1, domain 2-like"/>
    <property type="match status" value="1"/>
</dbReference>
<feature type="region of interest" description="Disordered" evidence="8">
    <location>
        <begin position="1"/>
        <end position="28"/>
    </location>
</feature>
<evidence type="ECO:0000256" key="4">
    <source>
        <dbReference type="ARBA" id="ARBA00023134"/>
    </source>
</evidence>
<protein>
    <submittedName>
        <fullName evidence="9">Uncharacterized protein</fullName>
    </submittedName>
</protein>